<evidence type="ECO:0000313" key="2">
    <source>
        <dbReference type="EMBL" id="AVE20203.1"/>
    </source>
</evidence>
<keyword evidence="2" id="KW-0614">Plasmid</keyword>
<feature type="region of interest" description="Disordered" evidence="1">
    <location>
        <begin position="41"/>
        <end position="61"/>
    </location>
</feature>
<proteinExistence type="predicted"/>
<evidence type="ECO:0000256" key="1">
    <source>
        <dbReference type="SAM" id="MobiDB-lite"/>
    </source>
</evidence>
<organism evidence="2">
    <name type="scientific">Klebsiella pneumoniae</name>
    <dbReference type="NCBI Taxonomy" id="573"/>
    <lineage>
        <taxon>Bacteria</taxon>
        <taxon>Pseudomonadati</taxon>
        <taxon>Pseudomonadota</taxon>
        <taxon>Gammaproteobacteria</taxon>
        <taxon>Enterobacterales</taxon>
        <taxon>Enterobacteriaceae</taxon>
        <taxon>Klebsiella/Raoultella group</taxon>
        <taxon>Klebsiella</taxon>
        <taxon>Klebsiella pneumoniae complex</taxon>
    </lineage>
</organism>
<reference evidence="2" key="1">
    <citation type="submission" date="2017-06" db="EMBL/GenBank/DDBJ databases">
        <title>Complete sequence of pA708-IMP.</title>
        <authorList>
            <person name="Liang Q."/>
            <person name="Yin Z."/>
            <person name="Feng J."/>
            <person name="Zhan Z."/>
            <person name="Song Y."/>
            <person name="Tong Y."/>
            <person name="Wu W."/>
            <person name="Chen W."/>
            <person name="Jiang L."/>
            <person name="Zhou D."/>
        </authorList>
    </citation>
    <scope>NUCLEOTIDE SEQUENCE</scope>
    <source>
        <strain evidence="2">A708</strain>
        <plasmid evidence="2">pA708-IMP</plasmid>
    </source>
</reference>
<sequence>MPLSGMEVPANAEYSFIGDWHPNPAQPVTGLIGSANPSLYPARHKPAKSDTEAFVSRRSAHDKAKPQSGCISALASRKGCLRACYSIPSVIYPTATQDSSYNIIHHRQRACFWLP</sequence>
<accession>A0A3P8MLL7</accession>
<geneLocation type="plasmid" evidence="2">
    <name>pA708-IMP</name>
</geneLocation>
<dbReference type="AlphaFoldDB" id="A0A3P8MLL7"/>
<protein>
    <submittedName>
        <fullName evidence="2">Uncharacterized protein</fullName>
    </submittedName>
</protein>
<dbReference type="EMBL" id="MF344567">
    <property type="protein sequence ID" value="AVE20203.1"/>
    <property type="molecule type" value="Genomic_DNA"/>
</dbReference>
<name>A0A3P8MLL7_KLEPN</name>